<dbReference type="InterPro" id="IPR043857">
    <property type="entry name" value="DUF5819"/>
</dbReference>
<name>A0A8H9L399_9MICO</name>
<dbReference type="Pfam" id="PF19136">
    <property type="entry name" value="DUF5819"/>
    <property type="match status" value="1"/>
</dbReference>
<dbReference type="EMBL" id="BMPT01000003">
    <property type="protein sequence ID" value="GGM17879.1"/>
    <property type="molecule type" value="Genomic_DNA"/>
</dbReference>
<keyword evidence="2" id="KW-0472">Membrane</keyword>
<keyword evidence="2" id="KW-1133">Transmembrane helix</keyword>
<evidence type="ECO:0000313" key="4">
    <source>
        <dbReference type="Proteomes" id="UP000655589"/>
    </source>
</evidence>
<protein>
    <submittedName>
        <fullName evidence="3">Uncharacterized protein</fullName>
    </submittedName>
</protein>
<sequence>MSTAREGPDAVAPVSPRRRVAVLAVWAVLATHLVATLLWTAPGRLTGQPDDEPLSDQPVTSVARRALATWMTPVFDQGWSLFAPEPRHVDHVLRVRGVYAGEDGEPVAGPWIDATAVETRALTGHLLPAATERPARRLAAEARSAYLELPGDARLVALRSAAFPGRGPVPPDAAADPVWAALHADLLDSGAAPEAADRYLAADRALAAYATQVVAATPPDPAGTAAHDSPVLVQTSVARREVVLPGEAEPAPSETVLGARPPLRLPGQDDDAFASAWRRLLGLAGGGAARAGRDGDP</sequence>
<feature type="transmembrane region" description="Helical" evidence="2">
    <location>
        <begin position="20"/>
        <end position="39"/>
    </location>
</feature>
<evidence type="ECO:0000313" key="3">
    <source>
        <dbReference type="EMBL" id="GGM17879.1"/>
    </source>
</evidence>
<organism evidence="3 4">
    <name type="scientific">Promicromonospora citrea</name>
    <dbReference type="NCBI Taxonomy" id="43677"/>
    <lineage>
        <taxon>Bacteria</taxon>
        <taxon>Bacillati</taxon>
        <taxon>Actinomycetota</taxon>
        <taxon>Actinomycetes</taxon>
        <taxon>Micrococcales</taxon>
        <taxon>Promicromonosporaceae</taxon>
        <taxon>Promicromonospora</taxon>
    </lineage>
</organism>
<gene>
    <name evidence="3" type="ORF">GCM10010102_11980</name>
</gene>
<keyword evidence="4" id="KW-1185">Reference proteome</keyword>
<accession>A0A8H9L399</accession>
<feature type="region of interest" description="Disordered" evidence="1">
    <location>
        <begin position="247"/>
        <end position="268"/>
    </location>
</feature>
<keyword evidence="2" id="KW-0812">Transmembrane</keyword>
<dbReference type="RefSeq" id="WP_189086930.1">
    <property type="nucleotide sequence ID" value="NZ_BMPT01000003.1"/>
</dbReference>
<reference evidence="3" key="1">
    <citation type="journal article" date="2014" name="Int. J. Syst. Evol. Microbiol.">
        <title>Complete genome sequence of Corynebacterium casei LMG S-19264T (=DSM 44701T), isolated from a smear-ripened cheese.</title>
        <authorList>
            <consortium name="US DOE Joint Genome Institute (JGI-PGF)"/>
            <person name="Walter F."/>
            <person name="Albersmeier A."/>
            <person name="Kalinowski J."/>
            <person name="Ruckert C."/>
        </authorList>
    </citation>
    <scope>NUCLEOTIDE SEQUENCE</scope>
    <source>
        <strain evidence="3">JCM 3051</strain>
    </source>
</reference>
<evidence type="ECO:0000256" key="2">
    <source>
        <dbReference type="SAM" id="Phobius"/>
    </source>
</evidence>
<dbReference type="Proteomes" id="UP000655589">
    <property type="component" value="Unassembled WGS sequence"/>
</dbReference>
<proteinExistence type="predicted"/>
<dbReference type="AlphaFoldDB" id="A0A8H9L399"/>
<comment type="caution">
    <text evidence="3">The sequence shown here is derived from an EMBL/GenBank/DDBJ whole genome shotgun (WGS) entry which is preliminary data.</text>
</comment>
<reference evidence="3" key="2">
    <citation type="submission" date="2020-09" db="EMBL/GenBank/DDBJ databases">
        <authorList>
            <person name="Sun Q."/>
            <person name="Ohkuma M."/>
        </authorList>
    </citation>
    <scope>NUCLEOTIDE SEQUENCE</scope>
    <source>
        <strain evidence="3">JCM 3051</strain>
    </source>
</reference>
<evidence type="ECO:0000256" key="1">
    <source>
        <dbReference type="SAM" id="MobiDB-lite"/>
    </source>
</evidence>